<evidence type="ECO:0000313" key="4">
    <source>
        <dbReference type="Proteomes" id="UP000515243"/>
    </source>
</evidence>
<name>Q45961_CLOBU</name>
<dbReference type="EMBL" id="X62684">
    <property type="protein sequence ID" value="CAA44561.1"/>
    <property type="molecule type" value="Genomic_DNA"/>
</dbReference>
<dbReference type="PIR" id="JQ1601">
    <property type="entry name" value="JQ1601"/>
</dbReference>
<evidence type="ECO:0000313" key="2">
    <source>
        <dbReference type="EMBL" id="CAA44561.1"/>
    </source>
</evidence>
<keyword evidence="1" id="KW-0175">Coiled coil</keyword>
<gene>
    <name evidence="2" type="primary">repC</name>
    <name evidence="3" type="ORF">FF104_21260</name>
</gene>
<organism evidence="2">
    <name type="scientific">Clostridium butyricum</name>
    <dbReference type="NCBI Taxonomy" id="1492"/>
    <lineage>
        <taxon>Bacteria</taxon>
        <taxon>Bacillati</taxon>
        <taxon>Bacillota</taxon>
        <taxon>Clostridia</taxon>
        <taxon>Eubacteriales</taxon>
        <taxon>Clostridiaceae</taxon>
        <taxon>Clostridium</taxon>
    </lineage>
</organism>
<reference evidence="2" key="2">
    <citation type="journal article" name="Plasmid">
        <title>Physical characterisation of the replication origin of the cryptic plasmid pCB101 isolated from Clostridium butyricum NCIB 7423.</title>
        <authorList>
            <person name="Brehm J.K."/>
            <person name="Pennock A."/>
            <person name="Young M."/>
            <person name="Oultram J.D."/>
            <person name="Minton N.P."/>
        </authorList>
    </citation>
    <scope>NUCLEOTIDE SEQUENCE</scope>
    <source>
        <strain evidence="2">NCIB 7423</strain>
        <plasmid evidence="2">pCB101</plasmid>
    </source>
</reference>
<protein>
    <submittedName>
        <fullName evidence="2">RepC</fullName>
    </submittedName>
</protein>
<geneLocation type="plasmid" evidence="3 4">
    <name>pCB_1</name>
</geneLocation>
<dbReference type="Proteomes" id="UP000515243">
    <property type="component" value="Plasmid pCB_1"/>
</dbReference>
<evidence type="ECO:0000256" key="1">
    <source>
        <dbReference type="SAM" id="Coils"/>
    </source>
</evidence>
<geneLocation type="plasmid" evidence="2">
    <name>pCB101</name>
</geneLocation>
<dbReference type="AlphaFoldDB" id="Q45961"/>
<reference evidence="3 4" key="1">
    <citation type="submission" date="2019-05" db="EMBL/GenBank/DDBJ databases">
        <authorList>
            <person name="Schori C."/>
            <person name="Ahrens C."/>
        </authorList>
    </citation>
    <scope>NUCLEOTIDE SEQUENCE [LARGE SCALE GENOMIC DNA]</scope>
    <source>
        <strain evidence="3 4">DSM 10702</strain>
        <plasmid evidence="3 4">pCB_1</plasmid>
    </source>
</reference>
<accession>Q45961</accession>
<dbReference type="RefSeq" id="WP_035761265.1">
    <property type="nucleotide sequence ID" value="NZ_AP019719.1"/>
</dbReference>
<keyword evidence="2" id="KW-0614">Plasmid</keyword>
<feature type="coiled-coil region" evidence="1">
    <location>
        <begin position="161"/>
        <end position="231"/>
    </location>
</feature>
<dbReference type="GeneID" id="92946746"/>
<sequence>MTNNEIIDANKLSQLTSSIGSIKLEMRTCAMSFFRIGEKLFNIQESEVYKIKGYKSFVSFCKGEFGISKVQSYRFVGIYKKFSSERYSSFTYSQLIEMLSLKDSDIDKVNPGMTVKEIRTLKKDLKESKEKEDIQFGEQTVVDIQESEVVEVPEKTDKEIIEEKNLRISNQELLIQRLYERLRIESKEKDKKIEKLSEELKETLNELKALKEKKNREIHKLRTKLKEQSNN</sequence>
<proteinExistence type="predicted"/>
<evidence type="ECO:0000313" key="3">
    <source>
        <dbReference type="EMBL" id="QMW93450.1"/>
    </source>
</evidence>
<dbReference type="EMBL" id="CP040628">
    <property type="protein sequence ID" value="QMW93450.1"/>
    <property type="molecule type" value="Genomic_DNA"/>
</dbReference>